<evidence type="ECO:0000256" key="9">
    <source>
        <dbReference type="ARBA" id="ARBA00005839"/>
    </source>
</evidence>
<evidence type="ECO:0000259" key="39">
    <source>
        <dbReference type="Pfam" id="PF01567"/>
    </source>
</evidence>
<evidence type="ECO:0000256" key="12">
    <source>
        <dbReference type="ARBA" id="ARBA00022506"/>
    </source>
</evidence>
<evidence type="ECO:0000256" key="21">
    <source>
        <dbReference type="ARBA" id="ARBA00022737"/>
    </source>
</evidence>
<dbReference type="Pfam" id="PF01561">
    <property type="entry name" value="Hanta_Gc_N"/>
    <property type="match status" value="1"/>
</dbReference>
<evidence type="ECO:0000256" key="2">
    <source>
        <dbReference type="ARBA" id="ARBA00004181"/>
    </source>
</evidence>
<evidence type="ECO:0000256" key="34">
    <source>
        <dbReference type="ARBA" id="ARBA00023280"/>
    </source>
</evidence>
<dbReference type="GO" id="GO:0055036">
    <property type="term" value="C:virion membrane"/>
    <property type="evidence" value="ECO:0007669"/>
    <property type="project" value="UniProtKB-SubCell"/>
</dbReference>
<evidence type="ECO:0000256" key="33">
    <source>
        <dbReference type="ARBA" id="ARBA00023184"/>
    </source>
</evidence>
<dbReference type="Pfam" id="PF20679">
    <property type="entry name" value="Hanta_Gn-B"/>
    <property type="match status" value="1"/>
</dbReference>
<dbReference type="EMBL" id="MG663535">
    <property type="protein sequence ID" value="AXQ03853.1"/>
    <property type="molecule type" value="Viral_cRNA"/>
</dbReference>
<evidence type="ECO:0000256" key="32">
    <source>
        <dbReference type="ARBA" id="ARBA00023180"/>
    </source>
</evidence>
<feature type="domain" description="ITAM" evidence="40">
    <location>
        <begin position="613"/>
        <end position="641"/>
    </location>
</feature>
<evidence type="ECO:0000256" key="37">
    <source>
        <dbReference type="SAM" id="Phobius"/>
    </source>
</evidence>
<feature type="transmembrane region" description="Helical" evidence="37">
    <location>
        <begin position="1101"/>
        <end position="1122"/>
    </location>
</feature>
<keyword evidence="22" id="KW-0863">Zinc-finger</keyword>
<evidence type="ECO:0000256" key="31">
    <source>
        <dbReference type="ARBA" id="ARBA00023157"/>
    </source>
</evidence>
<keyword evidence="18 37" id="KW-0812">Transmembrane</keyword>
<dbReference type="InterPro" id="IPR002532">
    <property type="entry name" value="Hanta_Gc_N"/>
</dbReference>
<dbReference type="GO" id="GO:0044167">
    <property type="term" value="C:host cell endoplasmic reticulum membrane"/>
    <property type="evidence" value="ECO:0007669"/>
    <property type="project" value="UniProtKB-SubCell"/>
</dbReference>
<keyword evidence="35" id="KW-1160">Virus entry into host cell</keyword>
<dbReference type="Pfam" id="PF20682">
    <property type="entry name" value="Hanta_Gc_C"/>
    <property type="match status" value="1"/>
</dbReference>
<evidence type="ECO:0000256" key="26">
    <source>
        <dbReference type="ARBA" id="ARBA00022844"/>
    </source>
</evidence>
<keyword evidence="15" id="KW-1162">Viral penetration into host cytoplasm</keyword>
<dbReference type="GO" id="GO:0044178">
    <property type="term" value="C:host cell Golgi membrane"/>
    <property type="evidence" value="ECO:0007669"/>
    <property type="project" value="UniProtKB-SubCell"/>
</dbReference>
<keyword evidence="44" id="KW-1185">Reference proteome</keyword>
<evidence type="ECO:0000256" key="4">
    <source>
        <dbReference type="ARBA" id="ARBA00004252"/>
    </source>
</evidence>
<evidence type="ECO:0000256" key="5">
    <source>
        <dbReference type="ARBA" id="ARBA00004381"/>
    </source>
</evidence>
<dbReference type="InterPro" id="IPR002534">
    <property type="entry name" value="Hanta_Gn-H"/>
</dbReference>
<proteinExistence type="inferred from homology"/>
<evidence type="ECO:0000256" key="8">
    <source>
        <dbReference type="ARBA" id="ARBA00004482"/>
    </source>
</evidence>
<evidence type="ECO:0000256" key="27">
    <source>
        <dbReference type="ARBA" id="ARBA00022870"/>
    </source>
</evidence>
<comment type="similarity">
    <text evidence="9">Belongs to the hantavirus envelope glycoprotein family.</text>
</comment>
<evidence type="ECO:0000256" key="20">
    <source>
        <dbReference type="ARBA" id="ARBA00022729"/>
    </source>
</evidence>
<evidence type="ECO:0000259" key="40">
    <source>
        <dbReference type="Pfam" id="PF10538"/>
    </source>
</evidence>
<feature type="transmembrane region" description="Helical" evidence="37">
    <location>
        <begin position="624"/>
        <end position="643"/>
    </location>
</feature>
<accession>A0A455KZW2</accession>
<evidence type="ECO:0000256" key="25">
    <source>
        <dbReference type="ARBA" id="ARBA00022833"/>
    </source>
</evidence>
<evidence type="ECO:0000256" key="10">
    <source>
        <dbReference type="ARBA" id="ARBA00015294"/>
    </source>
</evidence>
<comment type="subcellular location">
    <subcellularLocation>
        <location evidence="4">Host Golgi apparatus membrane</location>
        <topology evidence="4">Multi-pass membrane protein</topology>
    </subcellularLocation>
    <subcellularLocation>
        <location evidence="3">Host Golgi apparatus membrane</location>
        <topology evidence="3">Single-pass type I membrane protein</topology>
    </subcellularLocation>
    <subcellularLocation>
        <location evidence="7">Host cell surface</location>
    </subcellularLocation>
    <subcellularLocation>
        <location evidence="1">Host endoplasmic reticulum membrane</location>
        <topology evidence="1">Multi-pass membrane protein</topology>
    </subcellularLocation>
    <subcellularLocation>
        <location evidence="8">Host endoplasmic reticulum membrane</location>
        <topology evidence="8">Single-pass type I membrane protein</topology>
    </subcellularLocation>
    <subcellularLocation>
        <location evidence="2">Host mitochondrion</location>
    </subcellularLocation>
    <subcellularLocation>
        <location evidence="6">Virion membrane</location>
        <topology evidence="6">Multi-pass membrane protein</topology>
    </subcellularLocation>
    <subcellularLocation>
        <location evidence="5">Virion membrane</location>
        <topology evidence="5">Single-pass membrane protein</topology>
    </subcellularLocation>
</comment>
<dbReference type="Gene3D" id="1.10.8.1320">
    <property type="match status" value="1"/>
</dbReference>
<keyword evidence="20" id="KW-0732">Signal</keyword>
<evidence type="ECO:0000256" key="14">
    <source>
        <dbReference type="ARBA" id="ARBA00022581"/>
    </source>
</evidence>
<dbReference type="GO" id="GO:0019062">
    <property type="term" value="P:virion attachment to host cell"/>
    <property type="evidence" value="ECO:0007669"/>
    <property type="project" value="UniProtKB-KW"/>
</dbReference>
<evidence type="ECO:0000256" key="24">
    <source>
        <dbReference type="ARBA" id="ARBA00022812"/>
    </source>
</evidence>
<keyword evidence="13" id="KW-1170">Fusion of virus membrane with host endosomal membrane</keyword>
<keyword evidence="21" id="KW-0677">Repeat</keyword>
<name>A0A455KZW2_9VIRU</name>
<feature type="transmembrane region" description="Helical" evidence="37">
    <location>
        <begin position="476"/>
        <end position="503"/>
    </location>
</feature>
<keyword evidence="30" id="KW-1045">Host mitochondrion</keyword>
<evidence type="ECO:0000256" key="36">
    <source>
        <dbReference type="ARBA" id="ARBA00031199"/>
    </source>
</evidence>
<evidence type="ECO:0000256" key="11">
    <source>
        <dbReference type="ARBA" id="ARBA00022482"/>
    </source>
</evidence>
<dbReference type="Proteomes" id="UP001259828">
    <property type="component" value="Genome"/>
</dbReference>
<evidence type="ECO:0000256" key="16">
    <source>
        <dbReference type="ARBA" id="ARBA00022632"/>
    </source>
</evidence>
<sequence>MKIIILSILLGYIEAKPATEINFQCPHGPRQDTGFSHASLEMMAEPIEQLMLKTIESSCPFELHQTKRSIQSVTTVTWAKKTETGDTANAAATTYEVKQAERNLIGICLFTQGITNQLMYGRKGLVCVELSCNQSACLPTVHILIPQQVCINVRNCLITWGEKKINLHFERTFCPNGIIVSGECFQPFYGVHAQFQTMAIMQLMTTCFLISDVREQVKLLAFLENIGSASSCTDNSFYAIYLCFLSGYSLFIEVPETGNQLSMEIATQMALFPYGEDHDKPEHGDGTFRIAGPLSAKLPSTGTETIDGIAYSGQILYTSLFTYPKKVSGKYPSILTEGYIPKVNYSSCDKKVLPLVWKGLVHISGSIENLEPCKIFCTLAGPGATCEAFSPTGIFNISSPTCLIGKLHKFKELEDHMTFSCQRIDTDIIIFCNGQRKVIKTKTLVVGQCIYSITSFLSLIPSIAHSLAVEICIQGFHGWATICLLITFCFGWVLIPSVTWLVIHIIKGIMIITNRHTGESRIKFILERLKNEFHNTVGHTTCVVCTRECSCTEELKAHNEHCIQGSCPYCMRDLHPSQHVLTEHYKTCPLTDRYLTKVKKALTVPPSTTLCYRKLGTFRYKNRCYILIVWLTLLFIETLMWAASAEIQQINTQWQDTAHGVGIIPMQLDYEMDFALISGSSYAHKRILTHPTDEDKRVPFTVHLSSQQIVASVQFLGHWMDGEVNIKSVFHCYGECKKYSYPWQFAHCQSEVDFQFETGWGCNPVDCPGVGTGCTACGLFIDKLTPKATVYKIVNLQFYRTVSYQIGSEQMEKDVDTNDCLSGPHVKVCMMGTMSNLQIGDTLVFFGPISGGAVLVRQWCTTNCKLGDPGDIMTLNAELHCPDFLGTMEKRCQFATEPLCLYQGNTVSGYKRMHQTVDAFVSLNMSDPKLVGLNLMWSDPDGIYKDHVNIVVNKDISFEELAENPCQVDLTVSSIEGSWGSGIGFSLTCSVSLTECSSFLTTVKACDRAMCYGGKAVSLVRGQNTVVIQGRGGHSGSGFKCCHDTTCSKNYKKASAPHLERVTGENTKISDAFSDGAPECGILCKIEKVGEWLTGLFHGNWWVVVVLVGVMILSLLLLSFVCPARRK</sequence>
<keyword evidence="26" id="KW-0946">Virion</keyword>
<dbReference type="Pfam" id="PF01567">
    <property type="entry name" value="Hanta_Gn-H"/>
    <property type="match status" value="1"/>
</dbReference>
<organism evidence="43 44">
    <name type="scientific">Dakrong virus</name>
    <dbReference type="NCBI Taxonomy" id="2304450"/>
    <lineage>
        <taxon>Viruses</taxon>
        <taxon>Riboviria</taxon>
        <taxon>Orthornavirae</taxon>
        <taxon>Negarnaviricota</taxon>
        <taxon>Polyploviricotina</taxon>
        <taxon>Bunyaviricetes</taxon>
        <taxon>Elliovirales</taxon>
        <taxon>Hantaviridae</taxon>
        <taxon>Mammantavirinae</taxon>
        <taxon>Mobatvirus</taxon>
        <taxon>Mobatvirus dakrongense</taxon>
    </lineage>
</organism>
<evidence type="ECO:0000256" key="13">
    <source>
        <dbReference type="ARBA" id="ARBA00022510"/>
    </source>
</evidence>
<dbReference type="InterPro" id="IPR012316">
    <property type="entry name" value="ITAM_motif_hantavir-typ"/>
</dbReference>
<evidence type="ECO:0000256" key="23">
    <source>
        <dbReference type="ARBA" id="ARBA00022804"/>
    </source>
</evidence>
<dbReference type="GO" id="GO:0008270">
    <property type="term" value="F:zinc ion binding"/>
    <property type="evidence" value="ECO:0007669"/>
    <property type="project" value="UniProtKB-KW"/>
</dbReference>
<evidence type="ECO:0000256" key="19">
    <source>
        <dbReference type="ARBA" id="ARBA00022723"/>
    </source>
</evidence>
<dbReference type="InterPro" id="IPR048791">
    <property type="entry name" value="Gc_C_bunya"/>
</dbReference>
<feature type="domain" description="Glycoprotein Gn base hantavirus" evidence="41">
    <location>
        <begin position="376"/>
        <end position="477"/>
    </location>
</feature>
<dbReference type="GO" id="GO:0044228">
    <property type="term" value="C:host cell surface"/>
    <property type="evidence" value="ECO:0007669"/>
    <property type="project" value="UniProtKB-SubCell"/>
</dbReference>
<keyword evidence="12" id="KW-1168">Fusion of virus membrane with host membrane</keyword>
<evidence type="ECO:0000256" key="35">
    <source>
        <dbReference type="ARBA" id="ARBA00023296"/>
    </source>
</evidence>
<keyword evidence="11" id="KW-1113">Inhibition of host RLR pathway by virus</keyword>
<keyword evidence="32" id="KW-0325">Glycoprotein</keyword>
<keyword evidence="17" id="KW-1110">Inhibition of host TRAFs by virus</keyword>
<keyword evidence="29 37" id="KW-0472">Membrane</keyword>
<evidence type="ECO:0000256" key="3">
    <source>
        <dbReference type="ARBA" id="ARBA00004244"/>
    </source>
</evidence>
<keyword evidence="25" id="KW-0862">Zinc</keyword>
<evidence type="ECO:0000313" key="43">
    <source>
        <dbReference type="EMBL" id="AXQ03853.1"/>
    </source>
</evidence>
<protein>
    <recommendedName>
        <fullName evidence="10">Envelopment polyprotein</fullName>
    </recommendedName>
    <alternativeName>
        <fullName evidence="36">M polyprotein</fullName>
    </alternativeName>
</protein>
<evidence type="ECO:0000256" key="7">
    <source>
        <dbReference type="ARBA" id="ARBA00004426"/>
    </source>
</evidence>
<reference evidence="43 44" key="1">
    <citation type="journal article" date="2019" name="Viruses">
        <title>Molecular Phylogeny of Mobatviruses (Hantaviridae) in Myanmar and Vietnam.</title>
        <authorList>
            <person name="Arai S."/>
            <person name="Kikuchi F."/>
            <person name="Bawm S."/>
            <person name="Son N.T."/>
            <person name="Lin K.S."/>
            <person name="Tu V.T."/>
            <person name="Aoki K."/>
            <person name="Tsuchiya K."/>
            <person name="Tanaka-Taya K."/>
            <person name="Morikawa S."/>
            <person name="Oishi K."/>
            <person name="Yanagihara R."/>
        </authorList>
    </citation>
    <scope>NUCLEOTIDE SEQUENCE [LARGE SCALE GENOMIC DNA]</scope>
    <source>
        <strain evidence="43">VN2913B72</strain>
    </source>
</reference>
<feature type="domain" description="Hantavirus glycoprotein Gc N-terminal" evidence="38">
    <location>
        <begin position="649"/>
        <end position="965"/>
    </location>
</feature>
<feature type="domain" description="Hantavirus glycoprotein Gn head" evidence="39">
    <location>
        <begin position="39"/>
        <end position="366"/>
    </location>
</feature>
<evidence type="ECO:0000259" key="38">
    <source>
        <dbReference type="Pfam" id="PF01561"/>
    </source>
</evidence>
<keyword evidence="23" id="KW-1161">Viral attachment to host cell</keyword>
<dbReference type="GO" id="GO:0039654">
    <property type="term" value="P:fusion of virus membrane with host endosome membrane"/>
    <property type="evidence" value="ECO:0007669"/>
    <property type="project" value="UniProtKB-KW"/>
</dbReference>
<evidence type="ECO:0000256" key="28">
    <source>
        <dbReference type="ARBA" id="ARBA00022989"/>
    </source>
</evidence>
<evidence type="ECO:0000256" key="6">
    <source>
        <dbReference type="ARBA" id="ARBA00004385"/>
    </source>
</evidence>
<dbReference type="InterPro" id="IPR048790">
    <property type="entry name" value="Gn-B_hanta"/>
</dbReference>
<evidence type="ECO:0000256" key="15">
    <source>
        <dbReference type="ARBA" id="ARBA00022595"/>
    </source>
</evidence>
<keyword evidence="34" id="KW-0899">Viral immunoevasion</keyword>
<dbReference type="GO" id="GO:0007165">
    <property type="term" value="P:signal transduction"/>
    <property type="evidence" value="ECO:0007669"/>
    <property type="project" value="InterPro"/>
</dbReference>
<evidence type="ECO:0000256" key="30">
    <source>
        <dbReference type="ARBA" id="ARBA00023147"/>
    </source>
</evidence>
<keyword evidence="27" id="KW-1043">Host membrane</keyword>
<keyword evidence="14" id="KW-0945">Host-virus interaction</keyword>
<evidence type="ECO:0000256" key="29">
    <source>
        <dbReference type="ARBA" id="ARBA00023136"/>
    </source>
</evidence>
<feature type="domain" description="Glycoprotein Gc C-terminal bunyavirales" evidence="42">
    <location>
        <begin position="967"/>
        <end position="1126"/>
    </location>
</feature>
<dbReference type="GO" id="GO:0033650">
    <property type="term" value="C:host cell mitochondrion"/>
    <property type="evidence" value="ECO:0007669"/>
    <property type="project" value="UniProtKB-SubCell"/>
</dbReference>
<dbReference type="Pfam" id="PF10538">
    <property type="entry name" value="ITAM_Cys-rich"/>
    <property type="match status" value="1"/>
</dbReference>
<evidence type="ECO:0000256" key="17">
    <source>
        <dbReference type="ARBA" id="ARBA00022647"/>
    </source>
</evidence>
<evidence type="ECO:0000259" key="42">
    <source>
        <dbReference type="Pfam" id="PF20682"/>
    </source>
</evidence>
<evidence type="ECO:0000256" key="1">
    <source>
        <dbReference type="ARBA" id="ARBA00004153"/>
    </source>
</evidence>
<keyword evidence="31" id="KW-1015">Disulfide bond</keyword>
<keyword evidence="24" id="KW-1040">Host Golgi apparatus</keyword>
<keyword evidence="16" id="KW-1090">Inhibition of host innate immune response by virus</keyword>
<keyword evidence="19" id="KW-0479">Metal-binding</keyword>
<dbReference type="GO" id="GO:0052170">
    <property type="term" value="P:symbiont-mediated suppression of host innate immune response"/>
    <property type="evidence" value="ECO:0007669"/>
    <property type="project" value="UniProtKB-KW"/>
</dbReference>
<evidence type="ECO:0000256" key="18">
    <source>
        <dbReference type="ARBA" id="ARBA00022692"/>
    </source>
</evidence>
<evidence type="ECO:0000259" key="41">
    <source>
        <dbReference type="Pfam" id="PF20679"/>
    </source>
</evidence>
<keyword evidence="28 37" id="KW-1133">Transmembrane helix</keyword>
<evidence type="ECO:0000256" key="22">
    <source>
        <dbReference type="ARBA" id="ARBA00022771"/>
    </source>
</evidence>
<dbReference type="GO" id="GO:0039527">
    <property type="term" value="P:symbiont-mediated suppression of host TRAF-mediated signal transduction"/>
    <property type="evidence" value="ECO:0007669"/>
    <property type="project" value="UniProtKB-KW"/>
</dbReference>
<keyword evidence="33" id="KW-1038">Host endoplasmic reticulum</keyword>
<dbReference type="GO" id="GO:0046718">
    <property type="term" value="P:symbiont entry into host cell"/>
    <property type="evidence" value="ECO:0007669"/>
    <property type="project" value="UniProtKB-KW"/>
</dbReference>
<evidence type="ECO:0000313" key="44">
    <source>
        <dbReference type="Proteomes" id="UP001259828"/>
    </source>
</evidence>